<organism evidence="2 3">
    <name type="scientific">Mycena rosella</name>
    <name type="common">Pink bonnet</name>
    <name type="synonym">Agaricus rosellus</name>
    <dbReference type="NCBI Taxonomy" id="1033263"/>
    <lineage>
        <taxon>Eukaryota</taxon>
        <taxon>Fungi</taxon>
        <taxon>Dikarya</taxon>
        <taxon>Basidiomycota</taxon>
        <taxon>Agaricomycotina</taxon>
        <taxon>Agaricomycetes</taxon>
        <taxon>Agaricomycetidae</taxon>
        <taxon>Agaricales</taxon>
        <taxon>Marasmiineae</taxon>
        <taxon>Mycenaceae</taxon>
        <taxon>Mycena</taxon>
    </lineage>
</organism>
<sequence length="368" mass="41001">MHKIGQSYTCGSETCAHQLKEDGVGPQGSINNSVPETYRERATKTLQRFKLSNQNTGTTLHTAALLHHVHESEVSFQWSGNCLPEPNSATGTLANFYKIHSSTQDKVAAYIDNIPQQFRRVATGPKSRILCLEFHVNMDMRTVSESSASVSSLAKRGRPSLPKGSRFSSRGRGTVPLIAKTQSSVTLQKFTISVDPANFEAEIIKIHGEINGMLWDNHFAKGAMKVAFDLVLFDLEGREERVVAKRLYRISDDDPDSIHNHISLMENRVGQLQAVVEPSPTHALEFPELFGALDCRIAIPQEAIDNLREQLTEEEGPREDYQTWPGLTPEFNVYATDIYIRIGEPELTLASGWDVFVEMACEIAVDSQ</sequence>
<protein>
    <submittedName>
        <fullName evidence="2">Uncharacterized protein</fullName>
    </submittedName>
</protein>
<evidence type="ECO:0000313" key="2">
    <source>
        <dbReference type="EMBL" id="KAJ7626226.1"/>
    </source>
</evidence>
<dbReference type="AlphaFoldDB" id="A0AAD7BNQ1"/>
<keyword evidence="3" id="KW-1185">Reference proteome</keyword>
<gene>
    <name evidence="2" type="ORF">B0H17DRAFT_1151071</name>
</gene>
<evidence type="ECO:0000313" key="3">
    <source>
        <dbReference type="Proteomes" id="UP001221757"/>
    </source>
</evidence>
<proteinExistence type="predicted"/>
<dbReference type="Proteomes" id="UP001221757">
    <property type="component" value="Unassembled WGS sequence"/>
</dbReference>
<dbReference type="EMBL" id="JARKIE010000589">
    <property type="protein sequence ID" value="KAJ7626226.1"/>
    <property type="molecule type" value="Genomic_DNA"/>
</dbReference>
<reference evidence="2" key="1">
    <citation type="submission" date="2023-03" db="EMBL/GenBank/DDBJ databases">
        <title>Massive genome expansion in bonnet fungi (Mycena s.s.) driven by repeated elements and novel gene families across ecological guilds.</title>
        <authorList>
            <consortium name="Lawrence Berkeley National Laboratory"/>
            <person name="Harder C.B."/>
            <person name="Miyauchi S."/>
            <person name="Viragh M."/>
            <person name="Kuo A."/>
            <person name="Thoen E."/>
            <person name="Andreopoulos B."/>
            <person name="Lu D."/>
            <person name="Skrede I."/>
            <person name="Drula E."/>
            <person name="Henrissat B."/>
            <person name="Morin E."/>
            <person name="Kohler A."/>
            <person name="Barry K."/>
            <person name="LaButti K."/>
            <person name="Morin E."/>
            <person name="Salamov A."/>
            <person name="Lipzen A."/>
            <person name="Mereny Z."/>
            <person name="Hegedus B."/>
            <person name="Baldrian P."/>
            <person name="Stursova M."/>
            <person name="Weitz H."/>
            <person name="Taylor A."/>
            <person name="Grigoriev I.V."/>
            <person name="Nagy L.G."/>
            <person name="Martin F."/>
            <person name="Kauserud H."/>
        </authorList>
    </citation>
    <scope>NUCLEOTIDE SEQUENCE</scope>
    <source>
        <strain evidence="2">CBHHK067</strain>
    </source>
</reference>
<feature type="region of interest" description="Disordered" evidence="1">
    <location>
        <begin position="148"/>
        <end position="169"/>
    </location>
</feature>
<name>A0AAD7BNQ1_MYCRO</name>
<comment type="caution">
    <text evidence="2">The sequence shown here is derived from an EMBL/GenBank/DDBJ whole genome shotgun (WGS) entry which is preliminary data.</text>
</comment>
<accession>A0AAD7BNQ1</accession>
<evidence type="ECO:0000256" key="1">
    <source>
        <dbReference type="SAM" id="MobiDB-lite"/>
    </source>
</evidence>